<dbReference type="Pfam" id="PF13416">
    <property type="entry name" value="SBP_bac_8"/>
    <property type="match status" value="1"/>
</dbReference>
<dbReference type="SUPFAM" id="SSF53300">
    <property type="entry name" value="vWA-like"/>
    <property type="match status" value="1"/>
</dbReference>
<gene>
    <name evidence="2" type="ORF">IQ260_29810</name>
</gene>
<protein>
    <submittedName>
        <fullName evidence="2">Extracellular solute-binding protein</fullName>
    </submittedName>
</protein>
<dbReference type="AlphaFoldDB" id="A0A929FBK7"/>
<accession>A0A929FBK7</accession>
<keyword evidence="3" id="KW-1185">Reference proteome</keyword>
<reference evidence="2" key="1">
    <citation type="submission" date="2020-10" db="EMBL/GenBank/DDBJ databases">
        <authorList>
            <person name="Castelo-Branco R."/>
            <person name="Eusebio N."/>
            <person name="Adriana R."/>
            <person name="Vieira A."/>
            <person name="Brugerolle De Fraissinette N."/>
            <person name="Rezende De Castro R."/>
            <person name="Schneider M.P."/>
            <person name="Vasconcelos V."/>
            <person name="Leao P.N."/>
        </authorList>
    </citation>
    <scope>NUCLEOTIDE SEQUENCE</scope>
    <source>
        <strain evidence="2">LEGE 11479</strain>
    </source>
</reference>
<evidence type="ECO:0000313" key="3">
    <source>
        <dbReference type="Proteomes" id="UP000615026"/>
    </source>
</evidence>
<dbReference type="Gene3D" id="3.40.50.410">
    <property type="entry name" value="von Willebrand factor, type A domain"/>
    <property type="match status" value="1"/>
</dbReference>
<name>A0A929FBK7_LEPEC</name>
<dbReference type="PANTHER" id="PTHR10338:SF108">
    <property type="entry name" value="INTER-ALPHA-TRYPSIN INHIBITOR HEAVY CHAIN H4-LIKE PROTEIN"/>
    <property type="match status" value="1"/>
</dbReference>
<dbReference type="EMBL" id="JADEXP010000553">
    <property type="protein sequence ID" value="MBE9070836.1"/>
    <property type="molecule type" value="Genomic_DNA"/>
</dbReference>
<proteinExistence type="predicted"/>
<evidence type="ECO:0000259" key="1">
    <source>
        <dbReference type="PROSITE" id="PS50234"/>
    </source>
</evidence>
<comment type="caution">
    <text evidence="2">The sequence shown here is derived from an EMBL/GenBank/DDBJ whole genome shotgun (WGS) entry which is preliminary data.</text>
</comment>
<dbReference type="InterPro" id="IPR002035">
    <property type="entry name" value="VWF_A"/>
</dbReference>
<organism evidence="2 3">
    <name type="scientific">Leptolyngbya cf. ectocarpi LEGE 11479</name>
    <dbReference type="NCBI Taxonomy" id="1828722"/>
    <lineage>
        <taxon>Bacteria</taxon>
        <taxon>Bacillati</taxon>
        <taxon>Cyanobacteriota</taxon>
        <taxon>Cyanophyceae</taxon>
        <taxon>Leptolyngbyales</taxon>
        <taxon>Leptolyngbyaceae</taxon>
        <taxon>Leptolyngbya group</taxon>
        <taxon>Leptolyngbya</taxon>
    </lineage>
</organism>
<dbReference type="PANTHER" id="PTHR10338">
    <property type="entry name" value="INTER-ALPHA-TRYPSIN INHIBITOR HEAVY CHAIN FAMILY MEMBER"/>
    <property type="match status" value="1"/>
</dbReference>
<dbReference type="Pfam" id="PF00092">
    <property type="entry name" value="VWA"/>
    <property type="match status" value="1"/>
</dbReference>
<dbReference type="PROSITE" id="PS50234">
    <property type="entry name" value="VWFA"/>
    <property type="match status" value="1"/>
</dbReference>
<feature type="domain" description="VWFA" evidence="1">
    <location>
        <begin position="390"/>
        <end position="566"/>
    </location>
</feature>
<dbReference type="InterPro" id="IPR036465">
    <property type="entry name" value="vWFA_dom_sf"/>
</dbReference>
<dbReference type="InterPro" id="IPR006059">
    <property type="entry name" value="SBP"/>
</dbReference>
<dbReference type="Proteomes" id="UP000615026">
    <property type="component" value="Unassembled WGS sequence"/>
</dbReference>
<dbReference type="InterPro" id="IPR050934">
    <property type="entry name" value="ITIH"/>
</dbReference>
<dbReference type="SUPFAM" id="SSF53850">
    <property type="entry name" value="Periplasmic binding protein-like II"/>
    <property type="match status" value="1"/>
</dbReference>
<dbReference type="PROSITE" id="PS51257">
    <property type="entry name" value="PROKAR_LIPOPROTEIN"/>
    <property type="match status" value="1"/>
</dbReference>
<evidence type="ECO:0000313" key="2">
    <source>
        <dbReference type="EMBL" id="MBE9070836.1"/>
    </source>
</evidence>
<dbReference type="SMART" id="SM00327">
    <property type="entry name" value="VWA"/>
    <property type="match status" value="1"/>
</dbReference>
<sequence>MESRLKKFVRVISSSLAGGLLLAGCNGGTSSGGGRGFEVKLLVGSALHHFCDQTAEQFNQTNPKLTSGDAFHMSCEAAGSGDVVENTVTLAQQLQQGAITADDPAFPTILSVDGEIYQNQLIYRMEQLVPGQNYIPAITDSPLLANSPMVFMVPMDLAPGLRQVDDLFAKLVTAQTHKDLDASSPDQPIYYVHTAPTRSNSGLQTLVAQFASVSGKRPEELTTADVQQQQAAVQQIQSKITRYGKSTSTLAQSMVENGPFWASVGSVYESSVIAANTDLPPGGTRYEAVYPKSTFTSNMRGIVPNAPWVSDQEKEAADQILAYFQTPPAQEIAMNLGLRPGAPGIALGPKFSPSFGVDPQASYDSYRPPAPEVAEAMLTTWSQVAKKSSLVVVVVDTSGSMEGNKLPSVQNTLKTYIDALGPKDQVALIDFDSDIRQPVLVDGTAEGKARGLQFITSLQADGGTRLYDSALAARNWLSENLKAEAINAVLVLTDGEDSESNISLEQLAQELSKSGFSSDQRIAFFTVGYGQEGEFNPQALEQIAQLNGGYYRKGDPATIAQLMADLQVEF</sequence>